<dbReference type="KEGG" id="tki:TKV_c19910"/>
<evidence type="ECO:0000256" key="1">
    <source>
        <dbReference type="SAM" id="Coils"/>
    </source>
</evidence>
<organism evidence="3 4">
    <name type="scientific">Thermoanaerobacter kivui</name>
    <name type="common">Acetogenium kivui</name>
    <dbReference type="NCBI Taxonomy" id="2325"/>
    <lineage>
        <taxon>Bacteria</taxon>
        <taxon>Bacillati</taxon>
        <taxon>Bacillota</taxon>
        <taxon>Clostridia</taxon>
        <taxon>Thermoanaerobacterales</taxon>
        <taxon>Thermoanaerobacteraceae</taxon>
        <taxon>Thermoanaerobacter</taxon>
    </lineage>
</organism>
<dbReference type="GO" id="GO:0016787">
    <property type="term" value="F:hydrolase activity"/>
    <property type="evidence" value="ECO:0007669"/>
    <property type="project" value="UniProtKB-KW"/>
</dbReference>
<keyword evidence="4" id="KW-1185">Reference proteome</keyword>
<dbReference type="EMBL" id="CP009170">
    <property type="protein sequence ID" value="AIS53135.1"/>
    <property type="molecule type" value="Genomic_DNA"/>
</dbReference>
<feature type="domain" description="Cyclodeaminase/cyclohydrolase" evidence="2">
    <location>
        <begin position="7"/>
        <end position="185"/>
    </location>
</feature>
<proteinExistence type="predicted"/>
<dbReference type="InterPro" id="IPR007044">
    <property type="entry name" value="Cyclodeamin/CycHdrlase"/>
</dbReference>
<evidence type="ECO:0000313" key="4">
    <source>
        <dbReference type="Proteomes" id="UP000029669"/>
    </source>
</evidence>
<sequence>MLVEKNIREFIEVLASKEPVPGGGGAAALAGAIGNALGSMVGNLTVGKEKYKDVEQEIIKILEEEKKLQEELLSLIDEDAQVFSEVAKAYKLPKNTDEEKRKKEEALNNALKNACQVPIKIMEKSLEALKLQRRLAEIGSKLAISDVGVGALILKAAVLSGYLNVIINLNGIKDEEFVKKTNEYTEKMCREAEKLADEAYKIVMEKLKG</sequence>
<dbReference type="EC" id="4.3.1.4" evidence="3"/>
<name>A0A097ATH2_THEKI</name>
<keyword evidence="1" id="KW-0175">Coiled coil</keyword>
<accession>A0A097ATH2</accession>
<keyword evidence="3" id="KW-0808">Transferase</keyword>
<keyword evidence="3" id="KW-0456">Lyase</keyword>
<gene>
    <name evidence="3" type="primary">fchA1</name>
    <name evidence="3" type="ORF">TKV_c19910</name>
</gene>
<dbReference type="Proteomes" id="UP000029669">
    <property type="component" value="Chromosome"/>
</dbReference>
<dbReference type="SUPFAM" id="SSF101262">
    <property type="entry name" value="Methenyltetrahydrofolate cyclohydrolase-like"/>
    <property type="match status" value="1"/>
</dbReference>
<reference evidence="4" key="1">
    <citation type="journal article" date="2015" name="Genome Announc.">
        <title>Whole-Genome Sequences of 80 Environmental and Clinical Isolates of Burkholderia pseudomallei.</title>
        <authorList>
            <person name="Johnson S.L."/>
            <person name="Baker A.L."/>
            <person name="Chain P.S."/>
            <person name="Currie B.J."/>
            <person name="Daligault H.E."/>
            <person name="Davenport K.W."/>
            <person name="Davis C.B."/>
            <person name="Inglis T.J."/>
            <person name="Kaestli M."/>
            <person name="Koren S."/>
            <person name="Mayo M."/>
            <person name="Merritt A.J."/>
            <person name="Price E.P."/>
            <person name="Sarovich D.S."/>
            <person name="Warner J."/>
            <person name="Rosovitz M.J."/>
        </authorList>
    </citation>
    <scope>NUCLEOTIDE SEQUENCE [LARGE SCALE GENOMIC DNA]</scope>
    <source>
        <strain evidence="4">DSM 2030</strain>
    </source>
</reference>
<protein>
    <submittedName>
        <fullName evidence="3">Methenyl-tetrahydrofolate cyclohydrolase</fullName>
        <ecNumber evidence="3">2.1.2.5</ecNumber>
        <ecNumber evidence="3">4.3.1.4</ecNumber>
    </submittedName>
</protein>
<dbReference type="Gene3D" id="1.20.120.680">
    <property type="entry name" value="Formiminotetrahydrofolate cyclodeaminase monomer, up-and-down helical bundle"/>
    <property type="match status" value="1"/>
</dbReference>
<dbReference type="eggNOG" id="COG3404">
    <property type="taxonomic scope" value="Bacteria"/>
</dbReference>
<dbReference type="GO" id="GO:0030409">
    <property type="term" value="F:glutamate formimidoyltransferase activity"/>
    <property type="evidence" value="ECO:0007669"/>
    <property type="project" value="UniProtKB-EC"/>
</dbReference>
<dbReference type="InterPro" id="IPR036178">
    <property type="entry name" value="Formintransfe-cycloase-like_sf"/>
</dbReference>
<evidence type="ECO:0000259" key="2">
    <source>
        <dbReference type="Pfam" id="PF04961"/>
    </source>
</evidence>
<evidence type="ECO:0000313" key="3">
    <source>
        <dbReference type="EMBL" id="AIS53135.1"/>
    </source>
</evidence>
<dbReference type="GO" id="GO:0030412">
    <property type="term" value="F:formimidoyltetrahydrofolate cyclodeaminase activity"/>
    <property type="evidence" value="ECO:0007669"/>
    <property type="project" value="UniProtKB-EC"/>
</dbReference>
<dbReference type="Pfam" id="PF04961">
    <property type="entry name" value="FTCD_C"/>
    <property type="match status" value="1"/>
</dbReference>
<dbReference type="AlphaFoldDB" id="A0A097ATH2"/>
<keyword evidence="3" id="KW-0378">Hydrolase</keyword>
<dbReference type="HOGENOM" id="CLU_088419_0_1_9"/>
<dbReference type="EC" id="2.1.2.5" evidence="3"/>
<dbReference type="OrthoDB" id="7959174at2"/>
<feature type="coiled-coil region" evidence="1">
    <location>
        <begin position="51"/>
        <end position="114"/>
    </location>
</feature>
<dbReference type="STRING" id="2325.TKV_c19910"/>
<dbReference type="RefSeq" id="WP_049685766.1">
    <property type="nucleotide sequence ID" value="NZ_CP009170.1"/>
</dbReference>